<name>A0A485KZE8_9STRA</name>
<dbReference type="Proteomes" id="UP000332933">
    <property type="component" value="Unassembled WGS sequence"/>
</dbReference>
<organism evidence="8 9">
    <name type="scientific">Aphanomyces stellatus</name>
    <dbReference type="NCBI Taxonomy" id="120398"/>
    <lineage>
        <taxon>Eukaryota</taxon>
        <taxon>Sar</taxon>
        <taxon>Stramenopiles</taxon>
        <taxon>Oomycota</taxon>
        <taxon>Saprolegniomycetes</taxon>
        <taxon>Saprolegniales</taxon>
        <taxon>Verrucalvaceae</taxon>
        <taxon>Aphanomyces</taxon>
    </lineage>
</organism>
<dbReference type="InterPro" id="IPR044571">
    <property type="entry name" value="P4KG1-8"/>
</dbReference>
<evidence type="ECO:0000256" key="1">
    <source>
        <dbReference type="ARBA" id="ARBA00008941"/>
    </source>
</evidence>
<evidence type="ECO:0000313" key="7">
    <source>
        <dbReference type="EMBL" id="KAF0695362.1"/>
    </source>
</evidence>
<dbReference type="PANTHER" id="PTHR45800">
    <property type="entry name" value="PHOSPHATIDYLINOSITOL 4-KINASE GAMMA"/>
    <property type="match status" value="1"/>
</dbReference>
<evidence type="ECO:0000313" key="9">
    <source>
        <dbReference type="Proteomes" id="UP000332933"/>
    </source>
</evidence>
<dbReference type="OrthoDB" id="5839at2759"/>
<dbReference type="EMBL" id="CAADRA010005503">
    <property type="protein sequence ID" value="VFT90628.1"/>
    <property type="molecule type" value="Genomic_DNA"/>
</dbReference>
<proteinExistence type="inferred from homology"/>
<keyword evidence="3" id="KW-0547">Nucleotide-binding</keyword>
<dbReference type="Pfam" id="PF00454">
    <property type="entry name" value="PI3_PI4_kinase"/>
    <property type="match status" value="1"/>
</dbReference>
<evidence type="ECO:0000256" key="2">
    <source>
        <dbReference type="ARBA" id="ARBA00022679"/>
    </source>
</evidence>
<evidence type="ECO:0000256" key="5">
    <source>
        <dbReference type="ARBA" id="ARBA00022840"/>
    </source>
</evidence>
<keyword evidence="4" id="KW-0418">Kinase</keyword>
<keyword evidence="5" id="KW-0067">ATP-binding</keyword>
<evidence type="ECO:0000313" key="8">
    <source>
        <dbReference type="EMBL" id="VFT90628.1"/>
    </source>
</evidence>
<keyword evidence="9" id="KW-1185">Reference proteome</keyword>
<reference evidence="7" key="2">
    <citation type="submission" date="2019-06" db="EMBL/GenBank/DDBJ databases">
        <title>Genomics analysis of Aphanomyces spp. identifies a new class of oomycete effector associated with host adaptation.</title>
        <authorList>
            <person name="Gaulin E."/>
        </authorList>
    </citation>
    <scope>NUCLEOTIDE SEQUENCE</scope>
    <source>
        <strain evidence="7">CBS 578.67</strain>
    </source>
</reference>
<dbReference type="GO" id="GO:0016301">
    <property type="term" value="F:kinase activity"/>
    <property type="evidence" value="ECO:0007669"/>
    <property type="project" value="UniProtKB-KW"/>
</dbReference>
<sequence>MSAAAVLFPSASSSKLSSASAWLASSCKGKRSTAVLAAIKAKKAALSFTLPKALPSFKPFRSPLPIVKAAARDTSPGLAAAMLFRQRMLQAVEHANASLVLTTDGCGGVYLVQQDSTSVAVFKPRDEEYMAPANPRGHCCPNAVVGETPHPAKKGFRVGDGAMREVAAYLLDAAYDHFSGVPTTHFVSLPVRGAYKEGSIQSFMPSESTADDVGTLRFGAPDVHKIAILDVRLFNTDRHGGNILLQPTPGVSTYAMVPIDHGLCLPSIHHLDAACFEWLYWPQAKIPLNDAALNHIAALDDAKDAAALRSVGLDEEAIATMRVCTKLLQKGAAAGFSLYDIGSVLQRDGAGLAPSKMELLVEDAFTRHADVSSAAFLAHVDAAIDALWEQADKCKGRSMSGLY</sequence>
<feature type="domain" description="PI3K/PI4K catalytic" evidence="6">
    <location>
        <begin position="110"/>
        <end position="337"/>
    </location>
</feature>
<keyword evidence="2" id="KW-0808">Transferase</keyword>
<dbReference type="PANTHER" id="PTHR45800:SF11">
    <property type="entry name" value="PHOSPHATIDYLINOSITOL 3-KINASE-RELATED PROTEIN KINASE"/>
    <property type="match status" value="1"/>
</dbReference>
<protein>
    <submittedName>
        <fullName evidence="8">Aste57867_13796 protein</fullName>
    </submittedName>
</protein>
<accession>A0A485KZE8</accession>
<dbReference type="InterPro" id="IPR000403">
    <property type="entry name" value="PI3/4_kinase_cat_dom"/>
</dbReference>
<dbReference type="GO" id="GO:0005524">
    <property type="term" value="F:ATP binding"/>
    <property type="evidence" value="ECO:0007669"/>
    <property type="project" value="UniProtKB-KW"/>
</dbReference>
<evidence type="ECO:0000259" key="6">
    <source>
        <dbReference type="Pfam" id="PF00454"/>
    </source>
</evidence>
<reference evidence="8 9" key="1">
    <citation type="submission" date="2019-03" db="EMBL/GenBank/DDBJ databases">
        <authorList>
            <person name="Gaulin E."/>
            <person name="Dumas B."/>
        </authorList>
    </citation>
    <scope>NUCLEOTIDE SEQUENCE [LARGE SCALE GENOMIC DNA]</scope>
    <source>
        <strain evidence="8">CBS 568.67</strain>
    </source>
</reference>
<dbReference type="AlphaFoldDB" id="A0A485KZE8"/>
<dbReference type="EMBL" id="VJMH01005482">
    <property type="protein sequence ID" value="KAF0695362.1"/>
    <property type="molecule type" value="Genomic_DNA"/>
</dbReference>
<evidence type="ECO:0000256" key="3">
    <source>
        <dbReference type="ARBA" id="ARBA00022741"/>
    </source>
</evidence>
<comment type="similarity">
    <text evidence="1">Belongs to the PI3/PI4-kinase family. Type II PI4K subfamily.</text>
</comment>
<evidence type="ECO:0000256" key="4">
    <source>
        <dbReference type="ARBA" id="ARBA00022777"/>
    </source>
</evidence>
<gene>
    <name evidence="8" type="primary">Aste57867_13796</name>
    <name evidence="7" type="ORF">As57867_013746</name>
    <name evidence="8" type="ORF">ASTE57867_13796</name>
</gene>